<dbReference type="Pfam" id="PF09674">
    <property type="entry name" value="DUF2400"/>
    <property type="match status" value="1"/>
</dbReference>
<dbReference type="InterPro" id="IPR014127">
    <property type="entry name" value="CHP02757"/>
</dbReference>
<comment type="caution">
    <text evidence="1">The sequence shown here is derived from an EMBL/GenBank/DDBJ whole genome shotgun (WGS) entry which is preliminary data.</text>
</comment>
<dbReference type="InParanoid" id="A0A259TVZ1"/>
<sequence length="266" mass="29439">MRAELNALVGRYERTAFIGDDPVSIPHAFESPADREVAGLFAAVLAWGRRNIMLAKLAELMERMDYAPARFVRTFDASRDGHRLDGFKHRTFTSGDAVALTLALQAVLKRYGSIESLALAHLPREAPHIGPALQGLSQTLMTIVPGTPTRLKKHLARPETGSACKRLSMYMRWMVRPGPVDFGLWRGIAPSQLLLPLDVHTGRQARRLGLLQRSYDDWRAALELTAACRAMDPSDPCRYDYALFGLGAYDGQPMPDTDNSPLAPEA</sequence>
<gene>
    <name evidence="1" type="ORF">BSZ36_02440</name>
</gene>
<name>A0A259TVZ1_9BACT</name>
<proteinExistence type="predicted"/>
<dbReference type="AlphaFoldDB" id="A0A259TVZ1"/>
<accession>A0A259TVZ1</accession>
<organism evidence="1 2">
    <name type="scientific">Rubricoccus marinus</name>
    <dbReference type="NCBI Taxonomy" id="716817"/>
    <lineage>
        <taxon>Bacteria</taxon>
        <taxon>Pseudomonadati</taxon>
        <taxon>Rhodothermota</taxon>
        <taxon>Rhodothermia</taxon>
        <taxon>Rhodothermales</taxon>
        <taxon>Rubricoccaceae</taxon>
        <taxon>Rubricoccus</taxon>
    </lineage>
</organism>
<evidence type="ECO:0000313" key="1">
    <source>
        <dbReference type="EMBL" id="OZC01942.1"/>
    </source>
</evidence>
<reference evidence="1 2" key="1">
    <citation type="submission" date="2016-11" db="EMBL/GenBank/DDBJ databases">
        <title>Study of marine rhodopsin-containing bacteria.</title>
        <authorList>
            <person name="Yoshizawa S."/>
            <person name="Kumagai Y."/>
            <person name="Kogure K."/>
        </authorList>
    </citation>
    <scope>NUCLEOTIDE SEQUENCE [LARGE SCALE GENOMIC DNA]</scope>
    <source>
        <strain evidence="1 2">SG-29</strain>
    </source>
</reference>
<protein>
    <submittedName>
        <fullName evidence="1">TIGR02757 family protein</fullName>
    </submittedName>
</protein>
<evidence type="ECO:0000313" key="2">
    <source>
        <dbReference type="Proteomes" id="UP000216446"/>
    </source>
</evidence>
<dbReference type="NCBIfam" id="TIGR02757">
    <property type="entry name" value="TIGR02757 family protein"/>
    <property type="match status" value="1"/>
</dbReference>
<dbReference type="EMBL" id="MQWB01000001">
    <property type="protein sequence ID" value="OZC01942.1"/>
    <property type="molecule type" value="Genomic_DNA"/>
</dbReference>
<dbReference type="OrthoDB" id="9773332at2"/>
<keyword evidence="2" id="KW-1185">Reference proteome</keyword>
<dbReference type="Proteomes" id="UP000216446">
    <property type="component" value="Unassembled WGS sequence"/>
</dbReference>